<dbReference type="CDD" id="cd04685">
    <property type="entry name" value="NUDIX_Hydrolase"/>
    <property type="match status" value="1"/>
</dbReference>
<feature type="domain" description="Nudix hydrolase" evidence="5">
    <location>
        <begin position="38"/>
        <end position="181"/>
    </location>
</feature>
<evidence type="ECO:0000256" key="2">
    <source>
        <dbReference type="ARBA" id="ARBA00022801"/>
    </source>
</evidence>
<dbReference type="InterPro" id="IPR020084">
    <property type="entry name" value="NUDIX_hydrolase_CS"/>
</dbReference>
<dbReference type="EMBL" id="JAAXOX010000002">
    <property type="protein sequence ID" value="NKY21831.1"/>
    <property type="molecule type" value="Genomic_DNA"/>
</dbReference>
<dbReference type="Pfam" id="PF00293">
    <property type="entry name" value="NUDIX"/>
    <property type="match status" value="1"/>
</dbReference>
<protein>
    <submittedName>
        <fullName evidence="6">NUDIX domain-containing protein</fullName>
    </submittedName>
</protein>
<evidence type="ECO:0000256" key="3">
    <source>
        <dbReference type="ARBA" id="ARBA00022842"/>
    </source>
</evidence>
<comment type="caution">
    <text evidence="6">The sequence shown here is derived from an EMBL/GenBank/DDBJ whole genome shotgun (WGS) entry which is preliminary data.</text>
</comment>
<evidence type="ECO:0000313" key="6">
    <source>
        <dbReference type="EMBL" id="NKY21831.1"/>
    </source>
</evidence>
<dbReference type="PROSITE" id="PS51462">
    <property type="entry name" value="NUDIX"/>
    <property type="match status" value="1"/>
</dbReference>
<keyword evidence="7" id="KW-1185">Reference proteome</keyword>
<dbReference type="PANTHER" id="PTHR43046:SF12">
    <property type="entry name" value="GDP-MANNOSE MANNOSYL HYDROLASE"/>
    <property type="match status" value="1"/>
</dbReference>
<dbReference type="Proteomes" id="UP000581206">
    <property type="component" value="Unassembled WGS sequence"/>
</dbReference>
<keyword evidence="2" id="KW-0378">Hydrolase</keyword>
<comment type="cofactor">
    <cofactor evidence="1">
        <name>Mg(2+)</name>
        <dbReference type="ChEBI" id="CHEBI:18420"/>
    </cofactor>
</comment>
<dbReference type="InterPro" id="IPR000086">
    <property type="entry name" value="NUDIX_hydrolase_dom"/>
</dbReference>
<reference evidence="6 7" key="1">
    <citation type="submission" date="2020-04" db="EMBL/GenBank/DDBJ databases">
        <title>MicrobeNet Type strains.</title>
        <authorList>
            <person name="Nicholson A.C."/>
        </authorList>
    </citation>
    <scope>NUCLEOTIDE SEQUENCE [LARGE SCALE GENOMIC DNA]</scope>
    <source>
        <strain evidence="6 7">ATCC BAA-788</strain>
    </source>
</reference>
<name>A0A7X6KT64_9CELL</name>
<keyword evidence="3" id="KW-0460">Magnesium</keyword>
<proteinExistence type="predicted"/>
<dbReference type="PANTHER" id="PTHR43046">
    <property type="entry name" value="GDP-MANNOSE MANNOSYL HYDROLASE"/>
    <property type="match status" value="1"/>
</dbReference>
<evidence type="ECO:0000259" key="5">
    <source>
        <dbReference type="PROSITE" id="PS51462"/>
    </source>
</evidence>
<evidence type="ECO:0000313" key="7">
    <source>
        <dbReference type="Proteomes" id="UP000581206"/>
    </source>
</evidence>
<accession>A0A7X6KT64</accession>
<dbReference type="Gene3D" id="3.90.79.10">
    <property type="entry name" value="Nucleoside Triphosphate Pyrophosphohydrolase"/>
    <property type="match status" value="1"/>
</dbReference>
<evidence type="ECO:0000256" key="4">
    <source>
        <dbReference type="SAM" id="MobiDB-lite"/>
    </source>
</evidence>
<dbReference type="GO" id="GO:0016787">
    <property type="term" value="F:hydrolase activity"/>
    <property type="evidence" value="ECO:0007669"/>
    <property type="project" value="UniProtKB-KW"/>
</dbReference>
<dbReference type="PROSITE" id="PS00893">
    <property type="entry name" value="NUDIX_BOX"/>
    <property type="match status" value="1"/>
</dbReference>
<evidence type="ECO:0000256" key="1">
    <source>
        <dbReference type="ARBA" id="ARBA00001946"/>
    </source>
</evidence>
<dbReference type="AlphaFoldDB" id="A0A7X6KT64"/>
<feature type="region of interest" description="Disordered" evidence="4">
    <location>
        <begin position="1"/>
        <end position="29"/>
    </location>
</feature>
<sequence length="198" mass="21558">MVSLPDPGTGPSIPAGTGGPVPFPGLGPEWLPGPGGLPFRTAARVLLLDEADRVLLVRGHDVDQPERSWWFTVGGGLEPQESPRDGAIREVREETGLTLDPSALVGPVLTRSAIFDFVAHRCRQDEEFFLARIPGDSVLASDGWTALEASVLDEMRWWDLDELAGVRIEVFPEGLPDLVRPLLRGWDGVTRHLGLQVD</sequence>
<dbReference type="SUPFAM" id="SSF55811">
    <property type="entry name" value="Nudix"/>
    <property type="match status" value="1"/>
</dbReference>
<gene>
    <name evidence="6" type="ORF">HGA03_04050</name>
</gene>
<organism evidence="6 7">
    <name type="scientific">Cellulomonas denverensis</name>
    <dbReference type="NCBI Taxonomy" id="264297"/>
    <lineage>
        <taxon>Bacteria</taxon>
        <taxon>Bacillati</taxon>
        <taxon>Actinomycetota</taxon>
        <taxon>Actinomycetes</taxon>
        <taxon>Micrococcales</taxon>
        <taxon>Cellulomonadaceae</taxon>
        <taxon>Cellulomonas</taxon>
    </lineage>
</organism>
<dbReference type="InterPro" id="IPR015797">
    <property type="entry name" value="NUDIX_hydrolase-like_dom_sf"/>
</dbReference>